<evidence type="ECO:0000313" key="3">
    <source>
        <dbReference type="Proteomes" id="UP001597525"/>
    </source>
</evidence>
<name>A0ABW6BDB2_9SPHI</name>
<feature type="transmembrane region" description="Helical" evidence="1">
    <location>
        <begin position="12"/>
        <end position="31"/>
    </location>
</feature>
<comment type="caution">
    <text evidence="2">The sequence shown here is derived from an EMBL/GenBank/DDBJ whole genome shotgun (WGS) entry which is preliminary data.</text>
</comment>
<keyword evidence="1" id="KW-0472">Membrane</keyword>
<dbReference type="RefSeq" id="WP_320184271.1">
    <property type="nucleotide sequence ID" value="NZ_CP138332.1"/>
</dbReference>
<sequence>MLEYSCRASLIALLNVYMRHLNMFWFIYILANRSLKIEIAPSLSKPVNALS</sequence>
<evidence type="ECO:0000313" key="2">
    <source>
        <dbReference type="EMBL" id="MFD2966484.1"/>
    </source>
</evidence>
<protein>
    <submittedName>
        <fullName evidence="2">Uncharacterized protein</fullName>
    </submittedName>
</protein>
<evidence type="ECO:0000256" key="1">
    <source>
        <dbReference type="SAM" id="Phobius"/>
    </source>
</evidence>
<dbReference type="Proteomes" id="UP001597525">
    <property type="component" value="Unassembled WGS sequence"/>
</dbReference>
<organism evidence="2 3">
    <name type="scientific">Sphingobacterium bambusae</name>
    <dbReference type="NCBI Taxonomy" id="662858"/>
    <lineage>
        <taxon>Bacteria</taxon>
        <taxon>Pseudomonadati</taxon>
        <taxon>Bacteroidota</taxon>
        <taxon>Sphingobacteriia</taxon>
        <taxon>Sphingobacteriales</taxon>
        <taxon>Sphingobacteriaceae</taxon>
        <taxon>Sphingobacterium</taxon>
    </lineage>
</organism>
<reference evidence="3" key="1">
    <citation type="journal article" date="2019" name="Int. J. Syst. Evol. Microbiol.">
        <title>The Global Catalogue of Microorganisms (GCM) 10K type strain sequencing project: providing services to taxonomists for standard genome sequencing and annotation.</title>
        <authorList>
            <consortium name="The Broad Institute Genomics Platform"/>
            <consortium name="The Broad Institute Genome Sequencing Center for Infectious Disease"/>
            <person name="Wu L."/>
            <person name="Ma J."/>
        </authorList>
    </citation>
    <scope>NUCLEOTIDE SEQUENCE [LARGE SCALE GENOMIC DNA]</scope>
    <source>
        <strain evidence="3">KCTC 22814</strain>
    </source>
</reference>
<keyword evidence="1" id="KW-1133">Transmembrane helix</keyword>
<keyword evidence="3" id="KW-1185">Reference proteome</keyword>
<accession>A0ABW6BDB2</accession>
<keyword evidence="1" id="KW-0812">Transmembrane</keyword>
<dbReference type="EMBL" id="JBHUPB010000003">
    <property type="protein sequence ID" value="MFD2966484.1"/>
    <property type="molecule type" value="Genomic_DNA"/>
</dbReference>
<proteinExistence type="predicted"/>
<gene>
    <name evidence="2" type="ORF">ACFS7Y_03755</name>
</gene>